<evidence type="ECO:0000313" key="8">
    <source>
        <dbReference type="EMBL" id="XBH02649.1"/>
    </source>
</evidence>
<proteinExistence type="inferred from homology"/>
<dbReference type="InterPro" id="IPR036291">
    <property type="entry name" value="NAD(P)-bd_dom_sf"/>
</dbReference>
<dbReference type="AlphaFoldDB" id="A0AAU7CCB5"/>
<keyword evidence="3" id="KW-0479">Metal-binding</keyword>
<dbReference type="Gene3D" id="3.90.180.10">
    <property type="entry name" value="Medium-chain alcohol dehydrogenases, catalytic domain"/>
    <property type="match status" value="1"/>
</dbReference>
<evidence type="ECO:0000259" key="7">
    <source>
        <dbReference type="Pfam" id="PF08240"/>
    </source>
</evidence>
<comment type="cofactor">
    <cofactor evidence="1">
        <name>Zn(2+)</name>
        <dbReference type="ChEBI" id="CHEBI:29105"/>
    </cofactor>
</comment>
<evidence type="ECO:0000256" key="4">
    <source>
        <dbReference type="ARBA" id="ARBA00022833"/>
    </source>
</evidence>
<evidence type="ECO:0000256" key="1">
    <source>
        <dbReference type="ARBA" id="ARBA00001947"/>
    </source>
</evidence>
<evidence type="ECO:0000256" key="3">
    <source>
        <dbReference type="ARBA" id="ARBA00022723"/>
    </source>
</evidence>
<dbReference type="RefSeq" id="WP_406695390.1">
    <property type="nucleotide sequence ID" value="NZ_CP155447.1"/>
</dbReference>
<dbReference type="EMBL" id="CP155447">
    <property type="protein sequence ID" value="XBH02649.1"/>
    <property type="molecule type" value="Genomic_DNA"/>
</dbReference>
<reference evidence="8" key="1">
    <citation type="submission" date="2024-05" db="EMBL/GenBank/DDBJ databases">
        <title>Planctomycetes of the genus Singulisphaera possess chitinolytic capabilities.</title>
        <authorList>
            <person name="Ivanova A."/>
        </authorList>
    </citation>
    <scope>NUCLEOTIDE SEQUENCE</scope>
    <source>
        <strain evidence="8">Ch08T</strain>
    </source>
</reference>
<dbReference type="InterPro" id="IPR011032">
    <property type="entry name" value="GroES-like_sf"/>
</dbReference>
<feature type="domain" description="Alcohol dehydrogenase-like C-terminal" evidence="6">
    <location>
        <begin position="160"/>
        <end position="269"/>
    </location>
</feature>
<dbReference type="CDD" id="cd08242">
    <property type="entry name" value="MDR_like"/>
    <property type="match status" value="1"/>
</dbReference>
<name>A0AAU7CCB5_9BACT</name>
<keyword evidence="5" id="KW-0560">Oxidoreductase</keyword>
<dbReference type="Pfam" id="PF08240">
    <property type="entry name" value="ADH_N"/>
    <property type="match status" value="1"/>
</dbReference>
<feature type="domain" description="Alcohol dehydrogenase-like N-terminal" evidence="7">
    <location>
        <begin position="23"/>
        <end position="121"/>
    </location>
</feature>
<evidence type="ECO:0000259" key="6">
    <source>
        <dbReference type="Pfam" id="PF00107"/>
    </source>
</evidence>
<dbReference type="GO" id="GO:0016491">
    <property type="term" value="F:oxidoreductase activity"/>
    <property type="evidence" value="ECO:0007669"/>
    <property type="project" value="UniProtKB-KW"/>
</dbReference>
<protein>
    <submittedName>
        <fullName evidence="8">Alcohol dehydrogenase catalytic domain-containing protein</fullName>
    </submittedName>
</protein>
<accession>A0AAU7CCB5</accession>
<comment type="similarity">
    <text evidence="2">Belongs to the zinc-containing alcohol dehydrogenase family.</text>
</comment>
<dbReference type="Gene3D" id="3.40.50.720">
    <property type="entry name" value="NAD(P)-binding Rossmann-like Domain"/>
    <property type="match status" value="1"/>
</dbReference>
<dbReference type="PANTHER" id="PTHR43350:SF2">
    <property type="entry name" value="GROES-LIKE ZINC-BINDING ALCOHOL DEHYDROGENASE FAMILY PROTEIN"/>
    <property type="match status" value="1"/>
</dbReference>
<keyword evidence="4" id="KW-0862">Zinc</keyword>
<dbReference type="PANTHER" id="PTHR43350">
    <property type="entry name" value="NAD-DEPENDENT ALCOHOL DEHYDROGENASE"/>
    <property type="match status" value="1"/>
</dbReference>
<dbReference type="GO" id="GO:0046872">
    <property type="term" value="F:metal ion binding"/>
    <property type="evidence" value="ECO:0007669"/>
    <property type="project" value="UniProtKB-KW"/>
</dbReference>
<sequence length="316" mass="33482">MKGLYCDGSSIRLRDDLPMPTPGPGEIRLSVRIVGICDTDLQLAKGYMGFRGVIGHEFVGQTDAGQRVTAEINNACHVCPTCRDGRPGHCPHRTVLGILGHDGAMAEHVVVPTVNLHEIPDELDDREAVFIEPLAAAFRITEQLVLDPGVKIAILGDGKLGMLCAWVARTTGAQVSVIGKHPSKLALAGEAINTYRLDEVSTLAKTFDVVVDCTGSHSGFPTALGLVRPCGTVVLKTTVAGTYTVNLAGIVIDEVRVIGSRCGPFPKAISALVNRQVSVRPLIAAEFPLDEAESAFRAASEKGARKILIHVNPASA</sequence>
<dbReference type="SUPFAM" id="SSF50129">
    <property type="entry name" value="GroES-like"/>
    <property type="match status" value="1"/>
</dbReference>
<dbReference type="InterPro" id="IPR013154">
    <property type="entry name" value="ADH-like_N"/>
</dbReference>
<gene>
    <name evidence="8" type="ORF">V5E97_30640</name>
</gene>
<organism evidence="8">
    <name type="scientific">Singulisphaera sp. Ch08</name>
    <dbReference type="NCBI Taxonomy" id="3120278"/>
    <lineage>
        <taxon>Bacteria</taxon>
        <taxon>Pseudomonadati</taxon>
        <taxon>Planctomycetota</taxon>
        <taxon>Planctomycetia</taxon>
        <taxon>Isosphaerales</taxon>
        <taxon>Isosphaeraceae</taxon>
        <taxon>Singulisphaera</taxon>
    </lineage>
</organism>
<dbReference type="SUPFAM" id="SSF51735">
    <property type="entry name" value="NAD(P)-binding Rossmann-fold domains"/>
    <property type="match status" value="1"/>
</dbReference>
<dbReference type="Pfam" id="PF00107">
    <property type="entry name" value="ADH_zinc_N"/>
    <property type="match status" value="1"/>
</dbReference>
<evidence type="ECO:0000256" key="5">
    <source>
        <dbReference type="ARBA" id="ARBA00023002"/>
    </source>
</evidence>
<evidence type="ECO:0000256" key="2">
    <source>
        <dbReference type="ARBA" id="ARBA00008072"/>
    </source>
</evidence>
<dbReference type="InterPro" id="IPR013149">
    <property type="entry name" value="ADH-like_C"/>
</dbReference>